<evidence type="ECO:0000313" key="3">
    <source>
        <dbReference type="Proteomes" id="UP000778523"/>
    </source>
</evidence>
<organism evidence="2 3">
    <name type="scientific">Uliginosibacterium aquaticum</name>
    <dbReference type="NCBI Taxonomy" id="2731212"/>
    <lineage>
        <taxon>Bacteria</taxon>
        <taxon>Pseudomonadati</taxon>
        <taxon>Pseudomonadota</taxon>
        <taxon>Betaproteobacteria</taxon>
        <taxon>Rhodocyclales</taxon>
        <taxon>Zoogloeaceae</taxon>
        <taxon>Uliginosibacterium</taxon>
    </lineage>
</organism>
<protein>
    <submittedName>
        <fullName evidence="2">Flagellar protein FlaG</fullName>
    </submittedName>
</protein>
<dbReference type="EMBL" id="JABCSC020000002">
    <property type="protein sequence ID" value="NSL55180.1"/>
    <property type="molecule type" value="Genomic_DNA"/>
</dbReference>
<feature type="region of interest" description="Disordered" evidence="1">
    <location>
        <begin position="1"/>
        <end position="57"/>
    </location>
</feature>
<dbReference type="InterPro" id="IPR005186">
    <property type="entry name" value="FlaG"/>
</dbReference>
<gene>
    <name evidence="2" type="ORF">HJ583_009110</name>
</gene>
<dbReference type="InterPro" id="IPR035924">
    <property type="entry name" value="FlaG-like_sf"/>
</dbReference>
<dbReference type="RefSeq" id="WP_101942651.1">
    <property type="nucleotide sequence ID" value="NZ_JABCSC020000002.1"/>
</dbReference>
<sequence>MTMQPITPVSSPDAVSHARDIRPSAGKDVPLDETLNVVGEDKTEQGTSAPPPSREAVNEAMQEMQRALPSVARNLQFSIDEQTGRSVVKVVDADTSEVIRQLPSEELLNIAHALDKLSGLLLKQKV</sequence>
<reference evidence="2 3" key="1">
    <citation type="submission" date="2020-06" db="EMBL/GenBank/DDBJ databases">
        <title>Draft genome of Uliginosibacterium sp. IMCC34675.</title>
        <authorList>
            <person name="Song J."/>
        </authorList>
    </citation>
    <scope>NUCLEOTIDE SEQUENCE [LARGE SCALE GENOMIC DNA]</scope>
    <source>
        <strain evidence="2 3">IMCC34675</strain>
    </source>
</reference>
<name>A0ABX2IMC3_9RHOO</name>
<keyword evidence="2" id="KW-0282">Flagellum</keyword>
<proteinExistence type="predicted"/>
<dbReference type="SUPFAM" id="SSF160214">
    <property type="entry name" value="FlaG-like"/>
    <property type="match status" value="1"/>
</dbReference>
<accession>A0ABX2IMC3</accession>
<keyword evidence="2" id="KW-0969">Cilium</keyword>
<keyword evidence="2" id="KW-0966">Cell projection</keyword>
<comment type="caution">
    <text evidence="2">The sequence shown here is derived from an EMBL/GenBank/DDBJ whole genome shotgun (WGS) entry which is preliminary data.</text>
</comment>
<dbReference type="Gene3D" id="3.30.160.170">
    <property type="entry name" value="FlaG-like"/>
    <property type="match status" value="1"/>
</dbReference>
<dbReference type="Pfam" id="PF03646">
    <property type="entry name" value="FlaG"/>
    <property type="match status" value="1"/>
</dbReference>
<dbReference type="Proteomes" id="UP000778523">
    <property type="component" value="Unassembled WGS sequence"/>
</dbReference>
<evidence type="ECO:0000256" key="1">
    <source>
        <dbReference type="SAM" id="MobiDB-lite"/>
    </source>
</evidence>
<dbReference type="PANTHER" id="PTHR37166:SF1">
    <property type="entry name" value="PROTEIN FLAG"/>
    <property type="match status" value="1"/>
</dbReference>
<keyword evidence="3" id="KW-1185">Reference proteome</keyword>
<dbReference type="PANTHER" id="PTHR37166">
    <property type="entry name" value="PROTEIN FLAG"/>
    <property type="match status" value="1"/>
</dbReference>
<evidence type="ECO:0000313" key="2">
    <source>
        <dbReference type="EMBL" id="NSL55180.1"/>
    </source>
</evidence>
<feature type="compositionally biased region" description="Polar residues" evidence="1">
    <location>
        <begin position="1"/>
        <end position="10"/>
    </location>
</feature>